<sequence length="66" mass="7199">MQAATSARRKWRGNNLKQFRQRGSPSSSGGFQWSGTQVDGDTEVHRPPDPRSSGTDGVNTVKQTVP</sequence>
<accession>A0ABP6XT43</accession>
<reference evidence="3" key="1">
    <citation type="journal article" date="2019" name="Int. J. Syst. Evol. Microbiol.">
        <title>The Global Catalogue of Microorganisms (GCM) 10K type strain sequencing project: providing services to taxonomists for standard genome sequencing and annotation.</title>
        <authorList>
            <consortium name="The Broad Institute Genomics Platform"/>
            <consortium name="The Broad Institute Genome Sequencing Center for Infectious Disease"/>
            <person name="Wu L."/>
            <person name="Ma J."/>
        </authorList>
    </citation>
    <scope>NUCLEOTIDE SEQUENCE [LARGE SCALE GENOMIC DNA]</scope>
    <source>
        <strain evidence="3">JCM 16928</strain>
    </source>
</reference>
<organism evidence="2 3">
    <name type="scientific">Kribbella ginsengisoli</name>
    <dbReference type="NCBI Taxonomy" id="363865"/>
    <lineage>
        <taxon>Bacteria</taxon>
        <taxon>Bacillati</taxon>
        <taxon>Actinomycetota</taxon>
        <taxon>Actinomycetes</taxon>
        <taxon>Propionibacteriales</taxon>
        <taxon>Kribbellaceae</taxon>
        <taxon>Kribbella</taxon>
    </lineage>
</organism>
<feature type="compositionally biased region" description="Polar residues" evidence="1">
    <location>
        <begin position="15"/>
        <end position="39"/>
    </location>
</feature>
<keyword evidence="3" id="KW-1185">Reference proteome</keyword>
<dbReference type="EMBL" id="BAABAA010000006">
    <property type="protein sequence ID" value="GAA3569650.1"/>
    <property type="molecule type" value="Genomic_DNA"/>
</dbReference>
<gene>
    <name evidence="2" type="ORF">GCM10022235_43620</name>
</gene>
<name>A0ABP6XT43_9ACTN</name>
<proteinExistence type="predicted"/>
<evidence type="ECO:0000256" key="1">
    <source>
        <dbReference type="SAM" id="MobiDB-lite"/>
    </source>
</evidence>
<evidence type="ECO:0000313" key="3">
    <source>
        <dbReference type="Proteomes" id="UP001501222"/>
    </source>
</evidence>
<feature type="region of interest" description="Disordered" evidence="1">
    <location>
        <begin position="1"/>
        <end position="66"/>
    </location>
</feature>
<evidence type="ECO:0000313" key="2">
    <source>
        <dbReference type="EMBL" id="GAA3569650.1"/>
    </source>
</evidence>
<dbReference type="Proteomes" id="UP001501222">
    <property type="component" value="Unassembled WGS sequence"/>
</dbReference>
<feature type="compositionally biased region" description="Polar residues" evidence="1">
    <location>
        <begin position="52"/>
        <end position="66"/>
    </location>
</feature>
<comment type="caution">
    <text evidence="2">The sequence shown here is derived from an EMBL/GenBank/DDBJ whole genome shotgun (WGS) entry which is preliminary data.</text>
</comment>
<protein>
    <submittedName>
        <fullName evidence="2">Uncharacterized protein</fullName>
    </submittedName>
</protein>